<keyword evidence="1 2" id="KW-0238">DNA-binding</keyword>
<dbReference type="InterPro" id="IPR050624">
    <property type="entry name" value="HTH-type_Tx_Regulator"/>
</dbReference>
<dbReference type="AlphaFoldDB" id="A0A6S6RTX0"/>
<evidence type="ECO:0000256" key="2">
    <source>
        <dbReference type="PROSITE-ProRule" id="PRU00335"/>
    </source>
</evidence>
<dbReference type="GO" id="GO:0003677">
    <property type="term" value="F:DNA binding"/>
    <property type="evidence" value="ECO:0007669"/>
    <property type="project" value="UniProtKB-UniRule"/>
</dbReference>
<dbReference type="PANTHER" id="PTHR43479">
    <property type="entry name" value="ACREF/ENVCD OPERON REPRESSOR-RELATED"/>
    <property type="match status" value="1"/>
</dbReference>
<accession>A0A6S6RTX0</accession>
<dbReference type="InterPro" id="IPR009057">
    <property type="entry name" value="Homeodomain-like_sf"/>
</dbReference>
<proteinExistence type="predicted"/>
<evidence type="ECO:0000256" key="1">
    <source>
        <dbReference type="ARBA" id="ARBA00023125"/>
    </source>
</evidence>
<name>A0A6S6RTX0_9BACT</name>
<dbReference type="EMBL" id="CACVAR010000002">
    <property type="protein sequence ID" value="CAA6798368.1"/>
    <property type="molecule type" value="Genomic_DNA"/>
</dbReference>
<dbReference type="PANTHER" id="PTHR43479:SF11">
    <property type="entry name" value="ACREF_ENVCD OPERON REPRESSOR-RELATED"/>
    <property type="match status" value="1"/>
</dbReference>
<evidence type="ECO:0000313" key="4">
    <source>
        <dbReference type="EMBL" id="CAA6798368.1"/>
    </source>
</evidence>
<dbReference type="PRINTS" id="PR00455">
    <property type="entry name" value="HTHTETR"/>
</dbReference>
<dbReference type="Gene3D" id="1.10.357.10">
    <property type="entry name" value="Tetracycline Repressor, domain 2"/>
    <property type="match status" value="1"/>
</dbReference>
<dbReference type="Pfam" id="PF00440">
    <property type="entry name" value="TetR_N"/>
    <property type="match status" value="1"/>
</dbReference>
<gene>
    <name evidence="4" type="ORF">HELGO_WM27669</name>
</gene>
<evidence type="ECO:0000259" key="3">
    <source>
        <dbReference type="PROSITE" id="PS50977"/>
    </source>
</evidence>
<protein>
    <submittedName>
        <fullName evidence="4">TetR family transcriptional regulator</fullName>
    </submittedName>
</protein>
<dbReference type="InterPro" id="IPR001647">
    <property type="entry name" value="HTH_TetR"/>
</dbReference>
<dbReference type="PROSITE" id="PS50977">
    <property type="entry name" value="HTH_TETR_2"/>
    <property type="match status" value="1"/>
</dbReference>
<reference evidence="4" key="1">
    <citation type="submission" date="2020-01" db="EMBL/GenBank/DDBJ databases">
        <authorList>
            <person name="Meier V. D."/>
            <person name="Meier V D."/>
        </authorList>
    </citation>
    <scope>NUCLEOTIDE SEQUENCE</scope>
    <source>
        <strain evidence="4">HLG_WM_MAG_03</strain>
    </source>
</reference>
<dbReference type="SUPFAM" id="SSF46689">
    <property type="entry name" value="Homeodomain-like"/>
    <property type="match status" value="1"/>
</dbReference>
<feature type="domain" description="HTH tetR-type" evidence="3">
    <location>
        <begin position="6"/>
        <end position="66"/>
    </location>
</feature>
<feature type="DNA-binding region" description="H-T-H motif" evidence="2">
    <location>
        <begin position="29"/>
        <end position="48"/>
    </location>
</feature>
<sequence length="210" mass="24239">MSVPVKTKKELILEVSLRLFSEKGYKPTSVRDIAKEVGITQSGLYNHFKGKDAILEALIADLMSSAVVKIFDNKSIDELAKKGKSVLFSIATTFKLISFDKKNEALFKLLMQELYKNSAIRDIYNEHFYQANVKKLSSIFFIMMQDETIKHGDPLFLAHEFFSPLFFYQMQVNLLKIDNKSNSSMVTLFEKHVDNFWENNKVVKENALFE</sequence>
<organism evidence="4">
    <name type="scientific">uncultured Sulfurovum sp</name>
    <dbReference type="NCBI Taxonomy" id="269237"/>
    <lineage>
        <taxon>Bacteria</taxon>
        <taxon>Pseudomonadati</taxon>
        <taxon>Campylobacterota</taxon>
        <taxon>Epsilonproteobacteria</taxon>
        <taxon>Campylobacterales</taxon>
        <taxon>Sulfurovaceae</taxon>
        <taxon>Sulfurovum</taxon>
        <taxon>environmental samples</taxon>
    </lineage>
</organism>